<dbReference type="AlphaFoldDB" id="A0AAV4U5W7"/>
<evidence type="ECO:0000313" key="2">
    <source>
        <dbReference type="Proteomes" id="UP001054837"/>
    </source>
</evidence>
<protein>
    <submittedName>
        <fullName evidence="1">Uncharacterized protein</fullName>
    </submittedName>
</protein>
<evidence type="ECO:0000313" key="1">
    <source>
        <dbReference type="EMBL" id="GIY53169.1"/>
    </source>
</evidence>
<dbReference type="EMBL" id="BPLQ01010742">
    <property type="protein sequence ID" value="GIY53169.1"/>
    <property type="molecule type" value="Genomic_DNA"/>
</dbReference>
<comment type="caution">
    <text evidence="1">The sequence shown here is derived from an EMBL/GenBank/DDBJ whole genome shotgun (WGS) entry which is preliminary data.</text>
</comment>
<organism evidence="1 2">
    <name type="scientific">Caerostris darwini</name>
    <dbReference type="NCBI Taxonomy" id="1538125"/>
    <lineage>
        <taxon>Eukaryota</taxon>
        <taxon>Metazoa</taxon>
        <taxon>Ecdysozoa</taxon>
        <taxon>Arthropoda</taxon>
        <taxon>Chelicerata</taxon>
        <taxon>Arachnida</taxon>
        <taxon>Araneae</taxon>
        <taxon>Araneomorphae</taxon>
        <taxon>Entelegynae</taxon>
        <taxon>Araneoidea</taxon>
        <taxon>Araneidae</taxon>
        <taxon>Caerostris</taxon>
    </lineage>
</organism>
<dbReference type="Proteomes" id="UP001054837">
    <property type="component" value="Unassembled WGS sequence"/>
</dbReference>
<proteinExistence type="predicted"/>
<sequence>MRKNPADTYNTGIFRPLQPIKKLGARPSTRISFEKTLFHAFLKPRPPQFWPQDKLTPCPIAFQFVIMPLSSRWGCFFFTLSLGALLIEVVKRGVVVCFNLE</sequence>
<reference evidence="1 2" key="1">
    <citation type="submission" date="2021-06" db="EMBL/GenBank/DDBJ databases">
        <title>Caerostris darwini draft genome.</title>
        <authorList>
            <person name="Kono N."/>
            <person name="Arakawa K."/>
        </authorList>
    </citation>
    <scope>NUCLEOTIDE SEQUENCE [LARGE SCALE GENOMIC DNA]</scope>
</reference>
<gene>
    <name evidence="1" type="ORF">CDAR_51101</name>
</gene>
<accession>A0AAV4U5W7</accession>
<name>A0AAV4U5W7_9ARAC</name>
<keyword evidence="2" id="KW-1185">Reference proteome</keyword>